<evidence type="ECO:0000313" key="1">
    <source>
        <dbReference type="EMBL" id="NEZ55663.1"/>
    </source>
</evidence>
<name>A0A6M0RIJ4_9CYAN</name>
<protein>
    <submittedName>
        <fullName evidence="1">Uncharacterized protein</fullName>
    </submittedName>
</protein>
<dbReference type="Proteomes" id="UP000481033">
    <property type="component" value="Unassembled WGS sequence"/>
</dbReference>
<dbReference type="EMBL" id="QXHD01000004">
    <property type="protein sequence ID" value="NEZ55663.1"/>
    <property type="molecule type" value="Genomic_DNA"/>
</dbReference>
<reference evidence="1 2" key="1">
    <citation type="journal article" date="2020" name="Microb. Ecol.">
        <title>Ecogenomics of the Marine Benthic Filamentous Cyanobacterium Adonisia.</title>
        <authorList>
            <person name="Walter J.M."/>
            <person name="Coutinho F.H."/>
            <person name="Leomil L."/>
            <person name="Hargreaves P.I."/>
            <person name="Campeao M.E."/>
            <person name="Vieira V.V."/>
            <person name="Silva B.S."/>
            <person name="Fistarol G.O."/>
            <person name="Salomon P.S."/>
            <person name="Sawabe T."/>
            <person name="Mino S."/>
            <person name="Hosokawa M."/>
            <person name="Miyashita H."/>
            <person name="Maruyama F."/>
            <person name="van Verk M.C."/>
            <person name="Dutilh B.E."/>
            <person name="Thompson C.C."/>
            <person name="Thompson F.L."/>
        </authorList>
    </citation>
    <scope>NUCLEOTIDE SEQUENCE [LARGE SCALE GENOMIC DNA]</scope>
    <source>
        <strain evidence="1 2">CCMR0081</strain>
    </source>
</reference>
<keyword evidence="2" id="KW-1185">Reference proteome</keyword>
<dbReference type="AlphaFoldDB" id="A0A6M0RIJ4"/>
<organism evidence="1 2">
    <name type="scientific">Adonisia turfae CCMR0081</name>
    <dbReference type="NCBI Taxonomy" id="2292702"/>
    <lineage>
        <taxon>Bacteria</taxon>
        <taxon>Bacillati</taxon>
        <taxon>Cyanobacteriota</taxon>
        <taxon>Adonisia</taxon>
        <taxon>Adonisia turfae</taxon>
    </lineage>
</organism>
<evidence type="ECO:0000313" key="2">
    <source>
        <dbReference type="Proteomes" id="UP000481033"/>
    </source>
</evidence>
<dbReference type="RefSeq" id="WP_163662664.1">
    <property type="nucleotide sequence ID" value="NZ_QXHD01000004.1"/>
</dbReference>
<gene>
    <name evidence="1" type="ORF">DXZ20_08260</name>
</gene>
<sequence>MFCPKHPQESLLIGELVDGLKASNCPTCSGSWIAPEDYQSWQATQTDPSLRIDDLTLPINQDIDYQPARYDNRAGLCPSCGFYLVRSRINLQKVAFFLERCPACKGVWCDAGEWDVLSELGLSAYIPVLFTDEWQSRVRVAEAELREQVATAEKLGPEIAERLFELATLLENHPNGDFGVAYLMRRFEK</sequence>
<comment type="caution">
    <text evidence="1">The sequence shown here is derived from an EMBL/GenBank/DDBJ whole genome shotgun (WGS) entry which is preliminary data.</text>
</comment>
<accession>A0A6M0RIJ4</accession>
<proteinExistence type="predicted"/>